<dbReference type="InterPro" id="IPR036396">
    <property type="entry name" value="Cyt_P450_sf"/>
</dbReference>
<keyword evidence="3" id="KW-0479">Metal-binding</keyword>
<evidence type="ECO:0000256" key="5">
    <source>
        <dbReference type="ARBA" id="ARBA00023004"/>
    </source>
</evidence>
<accession>A0A9W6PTR1</accession>
<dbReference type="GO" id="GO:0005506">
    <property type="term" value="F:iron ion binding"/>
    <property type="evidence" value="ECO:0007669"/>
    <property type="project" value="InterPro"/>
</dbReference>
<dbReference type="GO" id="GO:0004497">
    <property type="term" value="F:monooxygenase activity"/>
    <property type="evidence" value="ECO:0007669"/>
    <property type="project" value="UniProtKB-KW"/>
</dbReference>
<evidence type="ECO:0000313" key="8">
    <source>
        <dbReference type="Proteomes" id="UP001165124"/>
    </source>
</evidence>
<keyword evidence="2" id="KW-0349">Heme</keyword>
<evidence type="ECO:0000313" key="7">
    <source>
        <dbReference type="EMBL" id="GLW63540.1"/>
    </source>
</evidence>
<reference evidence="7" key="1">
    <citation type="submission" date="2023-02" db="EMBL/GenBank/DDBJ databases">
        <title>Actinomadura rubrobrunea NBRC 14622.</title>
        <authorList>
            <person name="Ichikawa N."/>
            <person name="Sato H."/>
            <person name="Tonouchi N."/>
        </authorList>
    </citation>
    <scope>NUCLEOTIDE SEQUENCE</scope>
    <source>
        <strain evidence="7">NBRC 14622</strain>
    </source>
</reference>
<dbReference type="InterPro" id="IPR002397">
    <property type="entry name" value="Cyt_P450_B"/>
</dbReference>
<proteinExistence type="inferred from homology"/>
<evidence type="ECO:0000256" key="3">
    <source>
        <dbReference type="ARBA" id="ARBA00022723"/>
    </source>
</evidence>
<evidence type="ECO:0000256" key="6">
    <source>
        <dbReference type="ARBA" id="ARBA00023033"/>
    </source>
</evidence>
<dbReference type="GO" id="GO:0020037">
    <property type="term" value="F:heme binding"/>
    <property type="evidence" value="ECO:0007669"/>
    <property type="project" value="InterPro"/>
</dbReference>
<dbReference type="PANTHER" id="PTHR46696:SF1">
    <property type="entry name" value="CYTOCHROME P450 YJIB-RELATED"/>
    <property type="match status" value="1"/>
</dbReference>
<comment type="similarity">
    <text evidence="1">Belongs to the cytochrome P450 family.</text>
</comment>
<dbReference type="PANTHER" id="PTHR46696">
    <property type="entry name" value="P450, PUTATIVE (EUROFUNG)-RELATED"/>
    <property type="match status" value="1"/>
</dbReference>
<dbReference type="CDD" id="cd20625">
    <property type="entry name" value="CYP164-like"/>
    <property type="match status" value="1"/>
</dbReference>
<gene>
    <name evidence="7" type="ORF">Arub01_17840</name>
</gene>
<dbReference type="Gene3D" id="1.10.630.10">
    <property type="entry name" value="Cytochrome P450"/>
    <property type="match status" value="1"/>
</dbReference>
<dbReference type="PRINTS" id="PR00359">
    <property type="entry name" value="BP450"/>
</dbReference>
<protein>
    <submittedName>
        <fullName evidence="7">Cytochrome P450</fullName>
    </submittedName>
</protein>
<evidence type="ECO:0000256" key="2">
    <source>
        <dbReference type="ARBA" id="ARBA00022617"/>
    </source>
</evidence>
<dbReference type="GO" id="GO:0016705">
    <property type="term" value="F:oxidoreductase activity, acting on paired donors, with incorporation or reduction of molecular oxygen"/>
    <property type="evidence" value="ECO:0007669"/>
    <property type="project" value="InterPro"/>
</dbReference>
<dbReference type="AlphaFoldDB" id="A0A9W6PTR1"/>
<dbReference type="SUPFAM" id="SSF48264">
    <property type="entry name" value="Cytochrome P450"/>
    <property type="match status" value="1"/>
</dbReference>
<dbReference type="Proteomes" id="UP001165124">
    <property type="component" value="Unassembled WGS sequence"/>
</dbReference>
<dbReference type="Pfam" id="PF00067">
    <property type="entry name" value="p450"/>
    <property type="match status" value="1"/>
</dbReference>
<dbReference type="RefSeq" id="WP_067912773.1">
    <property type="nucleotide sequence ID" value="NZ_BSRZ01000003.1"/>
</dbReference>
<keyword evidence="5" id="KW-0408">Iron</keyword>
<evidence type="ECO:0000256" key="1">
    <source>
        <dbReference type="ARBA" id="ARBA00010617"/>
    </source>
</evidence>
<comment type="caution">
    <text evidence="7">The sequence shown here is derived from an EMBL/GenBank/DDBJ whole genome shotgun (WGS) entry which is preliminary data.</text>
</comment>
<keyword evidence="8" id="KW-1185">Reference proteome</keyword>
<dbReference type="EMBL" id="BSRZ01000003">
    <property type="protein sequence ID" value="GLW63540.1"/>
    <property type="molecule type" value="Genomic_DNA"/>
</dbReference>
<evidence type="ECO:0000256" key="4">
    <source>
        <dbReference type="ARBA" id="ARBA00023002"/>
    </source>
</evidence>
<dbReference type="FunFam" id="1.10.630.10:FF:000018">
    <property type="entry name" value="Cytochrome P450 monooxygenase"/>
    <property type="match status" value="1"/>
</dbReference>
<sequence length="420" mass="46291">MTTTTTSAGTSAGTLADPVEVMLRLLTPEGKRDPYPLYEKMRAHGAVVSLGGAHVVVTGYAECARALREPDLLSTDAAVQDARMPGWRDHSSWRWLTRNMLFSNDPNHERYRRFFGSAFSARSVAAWQPLVERVADEVVEHVAVLGAGCAVVDLVPEFSYRFAISVIGELLGIPPEERAGMRGIIGDITTALDPIGDLSELERGDSGMDRLADWTTELVRARRARPGSDLTSAFIKASDDSGELSEQELIANLMLLIVAAAEAPQDLLSNMVRLALEHPEHAERLRDEPDSPFAEGFVEETLRYDPAVQALNRVAARDMRFFGEHIAGGTPVTLLIAAGNRDPRRFDRPDVFDPTRPDNQPLTLSGGAHFCLGAPLARMEARTVVPRLLRRFPRMRLADRPTFRDQLVQRGHATLPVVTK</sequence>
<keyword evidence="6" id="KW-0503">Monooxygenase</keyword>
<organism evidence="7 8">
    <name type="scientific">Actinomadura rubrobrunea</name>
    <dbReference type="NCBI Taxonomy" id="115335"/>
    <lineage>
        <taxon>Bacteria</taxon>
        <taxon>Bacillati</taxon>
        <taxon>Actinomycetota</taxon>
        <taxon>Actinomycetes</taxon>
        <taxon>Streptosporangiales</taxon>
        <taxon>Thermomonosporaceae</taxon>
        <taxon>Actinomadura</taxon>
    </lineage>
</organism>
<name>A0A9W6PTR1_9ACTN</name>
<dbReference type="InterPro" id="IPR001128">
    <property type="entry name" value="Cyt_P450"/>
</dbReference>
<keyword evidence="4" id="KW-0560">Oxidoreductase</keyword>